<proteinExistence type="predicted"/>
<dbReference type="OrthoDB" id="42525at2759"/>
<accession>A0A9W9VYX8</accession>
<evidence type="ECO:0000313" key="2">
    <source>
        <dbReference type="Proteomes" id="UP001147747"/>
    </source>
</evidence>
<dbReference type="Proteomes" id="UP001147747">
    <property type="component" value="Unassembled WGS sequence"/>
</dbReference>
<reference evidence="1" key="2">
    <citation type="journal article" date="2023" name="IMA Fungus">
        <title>Comparative genomic study of the Penicillium genus elucidates a diverse pangenome and 15 lateral gene transfer events.</title>
        <authorList>
            <person name="Petersen C."/>
            <person name="Sorensen T."/>
            <person name="Nielsen M.R."/>
            <person name="Sondergaard T.E."/>
            <person name="Sorensen J.L."/>
            <person name="Fitzpatrick D.A."/>
            <person name="Frisvad J.C."/>
            <person name="Nielsen K.L."/>
        </authorList>
    </citation>
    <scope>NUCLEOTIDE SEQUENCE</scope>
    <source>
        <strain evidence="1">IBT 29677</strain>
    </source>
</reference>
<keyword evidence="2" id="KW-1185">Reference proteome</keyword>
<dbReference type="InterPro" id="IPR009784">
    <property type="entry name" value="DUF1349"/>
</dbReference>
<dbReference type="SUPFAM" id="SSF49899">
    <property type="entry name" value="Concanavalin A-like lectins/glucanases"/>
    <property type="match status" value="1"/>
</dbReference>
<gene>
    <name evidence="1" type="ORF">N7509_007394</name>
</gene>
<dbReference type="GeneID" id="81371011"/>
<protein>
    <recommendedName>
        <fullName evidence="3">DUF1349 domain-containing protein</fullName>
    </recommendedName>
</protein>
<comment type="caution">
    <text evidence="1">The sequence shown here is derived from an EMBL/GenBank/DDBJ whole genome shotgun (WGS) entry which is preliminary data.</text>
</comment>
<reference evidence="1" key="1">
    <citation type="submission" date="2022-12" db="EMBL/GenBank/DDBJ databases">
        <authorList>
            <person name="Petersen C."/>
        </authorList>
    </citation>
    <scope>NUCLEOTIDE SEQUENCE</scope>
    <source>
        <strain evidence="1">IBT 29677</strain>
    </source>
</reference>
<dbReference type="EMBL" id="JAPZBU010000008">
    <property type="protein sequence ID" value="KAJ5391904.1"/>
    <property type="molecule type" value="Genomic_DNA"/>
</dbReference>
<organism evidence="1 2">
    <name type="scientific">Penicillium cosmopolitanum</name>
    <dbReference type="NCBI Taxonomy" id="1131564"/>
    <lineage>
        <taxon>Eukaryota</taxon>
        <taxon>Fungi</taxon>
        <taxon>Dikarya</taxon>
        <taxon>Ascomycota</taxon>
        <taxon>Pezizomycotina</taxon>
        <taxon>Eurotiomycetes</taxon>
        <taxon>Eurotiomycetidae</taxon>
        <taxon>Eurotiales</taxon>
        <taxon>Aspergillaceae</taxon>
        <taxon>Penicillium</taxon>
    </lineage>
</organism>
<name>A0A9W9VYX8_9EURO</name>
<dbReference type="AlphaFoldDB" id="A0A9W9VYX8"/>
<dbReference type="PANTHER" id="PTHR35332">
    <property type="entry name" value="REGULATION OF ENOLASE PROTEIN 1"/>
    <property type="match status" value="1"/>
</dbReference>
<dbReference type="Pfam" id="PF07081">
    <property type="entry name" value="DUF1349"/>
    <property type="match status" value="1"/>
</dbReference>
<dbReference type="Gene3D" id="2.60.120.200">
    <property type="match status" value="1"/>
</dbReference>
<dbReference type="RefSeq" id="XP_056487582.1">
    <property type="nucleotide sequence ID" value="XM_056632031.1"/>
</dbReference>
<evidence type="ECO:0008006" key="3">
    <source>
        <dbReference type="Google" id="ProtNLM"/>
    </source>
</evidence>
<sequence>MALSTFSEASYTDIWRPAVDENNFTAPYLYTQVKSSDFQSVSVTVQADWKTLFDQGGIAITFPRDDTPLQWIKAGIEYTDGAPYLGVVATQSLSDWSLSPMLNASDSKTATIEIVRDKADAWVYVHEGTSRRSLRQITWAFNEDTPEYMHVGLYAAKPTRESESGHELDKLAVTFKSFGLRTTG</sequence>
<dbReference type="PANTHER" id="PTHR35332:SF2">
    <property type="entry name" value="REGULATION OF ENOLASE PROTEIN 1"/>
    <property type="match status" value="1"/>
</dbReference>
<evidence type="ECO:0000313" key="1">
    <source>
        <dbReference type="EMBL" id="KAJ5391904.1"/>
    </source>
</evidence>
<dbReference type="InterPro" id="IPR013320">
    <property type="entry name" value="ConA-like_dom_sf"/>
</dbReference>